<feature type="compositionally biased region" description="Low complexity" evidence="1">
    <location>
        <begin position="230"/>
        <end position="242"/>
    </location>
</feature>
<evidence type="ECO:0000256" key="1">
    <source>
        <dbReference type="SAM" id="MobiDB-lite"/>
    </source>
</evidence>
<evidence type="ECO:0000313" key="3">
    <source>
        <dbReference type="Proteomes" id="UP000828390"/>
    </source>
</evidence>
<name>A0A9D4KSL1_DREPO</name>
<evidence type="ECO:0000313" key="2">
    <source>
        <dbReference type="EMBL" id="KAH3844331.1"/>
    </source>
</evidence>
<protein>
    <recommendedName>
        <fullName evidence="4">CUE domain-containing protein</fullName>
    </recommendedName>
</protein>
<accession>A0A9D4KSL1</accession>
<feature type="region of interest" description="Disordered" evidence="1">
    <location>
        <begin position="38"/>
        <end position="59"/>
    </location>
</feature>
<dbReference type="AlphaFoldDB" id="A0A9D4KSL1"/>
<gene>
    <name evidence="2" type="ORF">DPMN_086589</name>
</gene>
<feature type="region of interest" description="Disordered" evidence="1">
    <location>
        <begin position="220"/>
        <end position="255"/>
    </location>
</feature>
<reference evidence="2" key="1">
    <citation type="journal article" date="2019" name="bioRxiv">
        <title>The Genome of the Zebra Mussel, Dreissena polymorpha: A Resource for Invasive Species Research.</title>
        <authorList>
            <person name="McCartney M.A."/>
            <person name="Auch B."/>
            <person name="Kono T."/>
            <person name="Mallez S."/>
            <person name="Zhang Y."/>
            <person name="Obille A."/>
            <person name="Becker A."/>
            <person name="Abrahante J.E."/>
            <person name="Garbe J."/>
            <person name="Badalamenti J.P."/>
            <person name="Herman A."/>
            <person name="Mangelson H."/>
            <person name="Liachko I."/>
            <person name="Sullivan S."/>
            <person name="Sone E.D."/>
            <person name="Koren S."/>
            <person name="Silverstein K.A.T."/>
            <person name="Beckman K.B."/>
            <person name="Gohl D.M."/>
        </authorList>
    </citation>
    <scope>NUCLEOTIDE SEQUENCE</scope>
    <source>
        <strain evidence="2">Duluth1</strain>
        <tissue evidence="2">Whole animal</tissue>
    </source>
</reference>
<feature type="region of interest" description="Disordered" evidence="1">
    <location>
        <begin position="304"/>
        <end position="325"/>
    </location>
</feature>
<dbReference type="EMBL" id="JAIWYP010000003">
    <property type="protein sequence ID" value="KAH3844331.1"/>
    <property type="molecule type" value="Genomic_DNA"/>
</dbReference>
<dbReference type="Proteomes" id="UP000828390">
    <property type="component" value="Unassembled WGS sequence"/>
</dbReference>
<organism evidence="2 3">
    <name type="scientific">Dreissena polymorpha</name>
    <name type="common">Zebra mussel</name>
    <name type="synonym">Mytilus polymorpha</name>
    <dbReference type="NCBI Taxonomy" id="45954"/>
    <lineage>
        <taxon>Eukaryota</taxon>
        <taxon>Metazoa</taxon>
        <taxon>Spiralia</taxon>
        <taxon>Lophotrochozoa</taxon>
        <taxon>Mollusca</taxon>
        <taxon>Bivalvia</taxon>
        <taxon>Autobranchia</taxon>
        <taxon>Heteroconchia</taxon>
        <taxon>Euheterodonta</taxon>
        <taxon>Imparidentia</taxon>
        <taxon>Neoheterodontei</taxon>
        <taxon>Myida</taxon>
        <taxon>Dreissenoidea</taxon>
        <taxon>Dreissenidae</taxon>
        <taxon>Dreissena</taxon>
    </lineage>
</organism>
<feature type="compositionally biased region" description="Basic and acidic residues" evidence="1">
    <location>
        <begin position="243"/>
        <end position="255"/>
    </location>
</feature>
<comment type="caution">
    <text evidence="2">The sequence shown here is derived from an EMBL/GenBank/DDBJ whole genome shotgun (WGS) entry which is preliminary data.</text>
</comment>
<sequence>MEEPDPKKLRLSSDISQSTVNQSAETLEYELDIDGNEAFDGAGKENGVGNKGHMPSTEPDIFDKAGRSNCWKNDDYMKNCDSHGEEGRIEHINGFSTERASLMKIESVKKDAVTITNVIPNVDLVDVYKKILARRNVKHRVDLVTLELLEGASEQQDANANASEVIHSPSDEIFKDVAEILLKFPNVDPSYIYDLLERNESKENRVAIVLDKLGTSLSEKGTNDISRDYTPPSSVSESLTSNESKKSDPFSDPEFRKNPLYRDLRTLRKVLPAVDPNELYAYLEAHFDKPNRVQIVIDELAKSDSQDSLPVEDNPSLEDTDKGKAPMTTEDKVQADLKGLKEIFRDCDPSFLYEKLVMLYNDSDRVVKIASELFERKDYPKIEETKGVKSDKKHPKDVKFDIREFLVKFPDPFNYFENTERMVSDSYKEHALIYVKNTFPFLKDGFLKKVLNSHKYHLLPAITEIDTAVNDTICKFSTLI</sequence>
<reference evidence="2" key="2">
    <citation type="submission" date="2020-11" db="EMBL/GenBank/DDBJ databases">
        <authorList>
            <person name="McCartney M.A."/>
            <person name="Auch B."/>
            <person name="Kono T."/>
            <person name="Mallez S."/>
            <person name="Becker A."/>
            <person name="Gohl D.M."/>
            <person name="Silverstein K.A.T."/>
            <person name="Koren S."/>
            <person name="Bechman K.B."/>
            <person name="Herman A."/>
            <person name="Abrahante J.E."/>
            <person name="Garbe J."/>
        </authorList>
    </citation>
    <scope>NUCLEOTIDE SEQUENCE</scope>
    <source>
        <strain evidence="2">Duluth1</strain>
        <tissue evidence="2">Whole animal</tissue>
    </source>
</reference>
<feature type="region of interest" description="Disordered" evidence="1">
    <location>
        <begin position="1"/>
        <end position="21"/>
    </location>
</feature>
<evidence type="ECO:0008006" key="4">
    <source>
        <dbReference type="Google" id="ProtNLM"/>
    </source>
</evidence>
<keyword evidence="3" id="KW-1185">Reference proteome</keyword>
<proteinExistence type="predicted"/>